<organism evidence="2 3">
    <name type="scientific">Cucurbita maxima</name>
    <name type="common">Pumpkin</name>
    <name type="synonym">Winter squash</name>
    <dbReference type="NCBI Taxonomy" id="3661"/>
    <lineage>
        <taxon>Eukaryota</taxon>
        <taxon>Viridiplantae</taxon>
        <taxon>Streptophyta</taxon>
        <taxon>Embryophyta</taxon>
        <taxon>Tracheophyta</taxon>
        <taxon>Spermatophyta</taxon>
        <taxon>Magnoliopsida</taxon>
        <taxon>eudicotyledons</taxon>
        <taxon>Gunneridae</taxon>
        <taxon>Pentapetalae</taxon>
        <taxon>rosids</taxon>
        <taxon>fabids</taxon>
        <taxon>Cucurbitales</taxon>
        <taxon>Cucurbitaceae</taxon>
        <taxon>Cucurbiteae</taxon>
        <taxon>Cucurbita</taxon>
    </lineage>
</organism>
<dbReference type="PANTHER" id="PTHR48213:SF1">
    <property type="entry name" value="PROSTATIC SPERMINE-BINDING-LIKE PROTEIN"/>
    <property type="match status" value="1"/>
</dbReference>
<evidence type="ECO:0000256" key="1">
    <source>
        <dbReference type="SAM" id="MobiDB-lite"/>
    </source>
</evidence>
<protein>
    <submittedName>
        <fullName evidence="3">NAD-dependent protein deacetylase HST1-like</fullName>
    </submittedName>
</protein>
<evidence type="ECO:0000313" key="2">
    <source>
        <dbReference type="Proteomes" id="UP000504608"/>
    </source>
</evidence>
<sequence>MEALSGAASSSSSSSSVEFVFHDDLEYEFVEEVERLSNWELLDASDADFEIDGNGDEREEEEEEEAENCSVDVLVPKDLRGKRVVAMPISSLVEERIDGPFDDVYLLQNQVEDGFAYGCNNLEEDESDDDVVDDDDDGDECDLDDELVPWSVSDKLGRQRMRKLGKRGFTRMYNSKRSPFLFTKPGCVRGKHGLGLKHSS</sequence>
<dbReference type="KEGG" id="cmax:111470188"/>
<dbReference type="GeneID" id="111470188"/>
<evidence type="ECO:0000313" key="3">
    <source>
        <dbReference type="RefSeq" id="XP_022971487.1"/>
    </source>
</evidence>
<reference evidence="3" key="1">
    <citation type="submission" date="2025-08" db="UniProtKB">
        <authorList>
            <consortium name="RefSeq"/>
        </authorList>
    </citation>
    <scope>IDENTIFICATION</scope>
    <source>
        <tissue evidence="3">Young leaves</tissue>
    </source>
</reference>
<dbReference type="OrthoDB" id="1719291at2759"/>
<feature type="region of interest" description="Disordered" evidence="1">
    <location>
        <begin position="46"/>
        <end position="69"/>
    </location>
</feature>
<feature type="compositionally biased region" description="Acidic residues" evidence="1">
    <location>
        <begin position="46"/>
        <end position="67"/>
    </location>
</feature>
<name>A0A6J1I229_CUCMA</name>
<dbReference type="PANTHER" id="PTHR48213">
    <property type="entry name" value="VID27-LIKE PROTEIN"/>
    <property type="match status" value="1"/>
</dbReference>
<dbReference type="AlphaFoldDB" id="A0A6J1I229"/>
<gene>
    <name evidence="3" type="primary">LOC111470188</name>
</gene>
<keyword evidence="2" id="KW-1185">Reference proteome</keyword>
<proteinExistence type="predicted"/>
<dbReference type="Proteomes" id="UP000504608">
    <property type="component" value="Unplaced"/>
</dbReference>
<accession>A0A6J1I229</accession>
<dbReference type="RefSeq" id="XP_022971487.1">
    <property type="nucleotide sequence ID" value="XM_023115719.1"/>
</dbReference>